<protein>
    <submittedName>
        <fullName evidence="2">Uncharacterized protein ORF-c16_031</fullName>
    </submittedName>
</protein>
<gene>
    <name evidence="2" type="primary">ORF-c16_031</name>
</gene>
<keyword evidence="1" id="KW-1133">Transmembrane helix</keyword>
<proteinExistence type="predicted"/>
<organism evidence="2">
    <name type="scientific">Saccharolobus solfataricus</name>
    <name type="common">Sulfolobus solfataricus</name>
    <dbReference type="NCBI Taxonomy" id="2287"/>
    <lineage>
        <taxon>Archaea</taxon>
        <taxon>Thermoproteota</taxon>
        <taxon>Thermoprotei</taxon>
        <taxon>Sulfolobales</taxon>
        <taxon>Sulfolobaceae</taxon>
        <taxon>Saccharolobus</taxon>
    </lineage>
</organism>
<evidence type="ECO:0000313" key="2">
    <source>
        <dbReference type="EMBL" id="CAB57631.1"/>
    </source>
</evidence>
<dbReference type="EMBL" id="Y18930">
    <property type="protein sequence ID" value="CAB57631.1"/>
    <property type="molecule type" value="Genomic_DNA"/>
</dbReference>
<accession>Q9UX61</accession>
<evidence type="ECO:0000256" key="1">
    <source>
        <dbReference type="SAM" id="Phobius"/>
    </source>
</evidence>
<keyword evidence="1" id="KW-0472">Membrane</keyword>
<sequence>MAKTAILHLPLDLSTLDISLIAKDGLDNICKTSVEEIPSAIPDLRGRLLASALTAITLVLFLFIYIKNRKDTSIPIQVLQFRKSKILPVPVPTSIIKSPSINSPISLRKDV</sequence>
<name>Q9UX61_SACSO</name>
<dbReference type="AlphaFoldDB" id="Q9UX61"/>
<feature type="transmembrane region" description="Helical" evidence="1">
    <location>
        <begin position="48"/>
        <end position="66"/>
    </location>
</feature>
<keyword evidence="1" id="KW-0812">Transmembrane</keyword>
<reference evidence="2" key="1">
    <citation type="journal article" date="2000" name="Genome">
        <title>Gene content and organization of a 281-kbp contig from the genome of the extremely thermophilic archaeon, Sulfolobus solfataricus P2.</title>
        <authorList>
            <person name="Charlebois R.L."/>
            <person name="Singh R.K."/>
            <person name="Chan-Weiher C.C.-Y."/>
            <person name="Allard G."/>
            <person name="Chow C."/>
            <person name="Confalonieri F."/>
            <person name="Curtis B."/>
            <person name="Duguet M."/>
            <person name="Erauso G."/>
            <person name="Faguy D."/>
            <person name="Gaasterland T."/>
            <person name="Garrett R.A."/>
            <person name="Gordon P."/>
            <person name="Jeffries A.C."/>
            <person name="Kozera C."/>
            <person name="Kushwaha N."/>
            <person name="Lafleur E."/>
            <person name="Medina N."/>
            <person name="Peng X."/>
            <person name="Penny S.L."/>
            <person name="She Q."/>
            <person name="St Jean A."/>
            <person name="van der Oost J."/>
            <person name="Young F."/>
            <person name="Zivanovic Y."/>
            <person name="Doolittle W.F."/>
            <person name="Ragan M.A."/>
            <person name="Sensen C.W."/>
        </authorList>
    </citation>
    <scope>NUCLEOTIDE SEQUENCE</scope>
    <source>
        <strain evidence="2">P2</strain>
    </source>
</reference>